<feature type="region of interest" description="Disordered" evidence="4">
    <location>
        <begin position="41"/>
        <end position="81"/>
    </location>
</feature>
<dbReference type="GO" id="GO:0022625">
    <property type="term" value="C:cytosolic large ribosomal subunit"/>
    <property type="evidence" value="ECO:0007669"/>
    <property type="project" value="TreeGrafter"/>
</dbReference>
<dbReference type="Proteomes" id="UP000236333">
    <property type="component" value="Unassembled WGS sequence"/>
</dbReference>
<evidence type="ECO:0000256" key="3">
    <source>
        <dbReference type="ARBA" id="ARBA00023274"/>
    </source>
</evidence>
<evidence type="ECO:0000313" key="6">
    <source>
        <dbReference type="Proteomes" id="UP000236333"/>
    </source>
</evidence>
<comment type="caution">
    <text evidence="5">The sequence shown here is derived from an EMBL/GenBank/DDBJ whole genome shotgun (WGS) entry which is preliminary data.</text>
</comment>
<dbReference type="OrthoDB" id="361383at2759"/>
<dbReference type="SUPFAM" id="SSF52080">
    <property type="entry name" value="Ribosomal proteins L15p and L18e"/>
    <property type="match status" value="1"/>
</dbReference>
<dbReference type="GO" id="GO:0003735">
    <property type="term" value="F:structural constituent of ribosome"/>
    <property type="evidence" value="ECO:0007669"/>
    <property type="project" value="InterPro"/>
</dbReference>
<keyword evidence="3" id="KW-0687">Ribonucleoprotein</keyword>
<evidence type="ECO:0000256" key="2">
    <source>
        <dbReference type="ARBA" id="ARBA00022980"/>
    </source>
</evidence>
<dbReference type="InterPro" id="IPR005749">
    <property type="entry name" value="Ribosomal_uL15_bac-type"/>
</dbReference>
<proteinExistence type="inferred from homology"/>
<protein>
    <submittedName>
        <fullName evidence="5">50S ribosomal protein L15, chloroplastic</fullName>
    </submittedName>
</protein>
<evidence type="ECO:0000256" key="4">
    <source>
        <dbReference type="SAM" id="MobiDB-lite"/>
    </source>
</evidence>
<dbReference type="HAMAP" id="MF_01341">
    <property type="entry name" value="Ribosomal_uL15"/>
    <property type="match status" value="1"/>
</dbReference>
<dbReference type="InterPro" id="IPR036227">
    <property type="entry name" value="Ribosomal_uL15/eL18_sf"/>
</dbReference>
<dbReference type="InterPro" id="IPR030878">
    <property type="entry name" value="Ribosomal_uL15"/>
</dbReference>
<dbReference type="AlphaFoldDB" id="A0A2J7ZHD8"/>
<feature type="non-terminal residue" evidence="5">
    <location>
        <position position="186"/>
    </location>
</feature>
<dbReference type="PANTHER" id="PTHR12934">
    <property type="entry name" value="50S RIBOSOMAL PROTEIN L15"/>
    <property type="match status" value="1"/>
</dbReference>
<evidence type="ECO:0000313" key="5">
    <source>
        <dbReference type="EMBL" id="PNG99693.1"/>
    </source>
</evidence>
<organism evidence="5 6">
    <name type="scientific">Tetrabaena socialis</name>
    <dbReference type="NCBI Taxonomy" id="47790"/>
    <lineage>
        <taxon>Eukaryota</taxon>
        <taxon>Viridiplantae</taxon>
        <taxon>Chlorophyta</taxon>
        <taxon>core chlorophytes</taxon>
        <taxon>Chlorophyceae</taxon>
        <taxon>CS clade</taxon>
        <taxon>Chlamydomonadales</taxon>
        <taxon>Tetrabaenaceae</taxon>
        <taxon>Tetrabaena</taxon>
    </lineage>
</organism>
<gene>
    <name evidence="5" type="ORF">TSOC_014523</name>
</gene>
<dbReference type="PANTHER" id="PTHR12934:SF11">
    <property type="entry name" value="LARGE RIBOSOMAL SUBUNIT PROTEIN UL15M"/>
    <property type="match status" value="1"/>
</dbReference>
<keyword evidence="6" id="KW-1185">Reference proteome</keyword>
<comment type="similarity">
    <text evidence="1">Belongs to the universal ribosomal protein uL15 family.</text>
</comment>
<dbReference type="EMBL" id="PGGS01002312">
    <property type="protein sequence ID" value="PNG99693.1"/>
    <property type="molecule type" value="Genomic_DNA"/>
</dbReference>
<sequence>VASRASFLRGSALAPSVRCAPVRPFRAVVVASAAAESDRLRLHNLAPEPGSRRDQKRKGRGYAAGQKARSGSGTRPGFEGGQTALYRRLPKLRGIAGGMGAGLPDFVVVNLDDLEKHFAAGATGTRAEGKEIGRVAWRMGAGLPDFVVVNLDDLEKHFAAGATVTLAEVKEKVKSVSGRDARLPLK</sequence>
<accession>A0A2J7ZHD8</accession>
<feature type="non-terminal residue" evidence="5">
    <location>
        <position position="1"/>
    </location>
</feature>
<reference evidence="5 6" key="1">
    <citation type="journal article" date="2017" name="Mol. Biol. Evol.">
        <title>The 4-celled Tetrabaena socialis nuclear genome reveals the essential components for genetic control of cell number at the origin of multicellularity in the volvocine lineage.</title>
        <authorList>
            <person name="Featherston J."/>
            <person name="Arakaki Y."/>
            <person name="Hanschen E.R."/>
            <person name="Ferris P.J."/>
            <person name="Michod R.E."/>
            <person name="Olson B.J.S.C."/>
            <person name="Nozaki H."/>
            <person name="Durand P.M."/>
        </authorList>
    </citation>
    <scope>NUCLEOTIDE SEQUENCE [LARGE SCALE GENOMIC DNA]</scope>
    <source>
        <strain evidence="5 6">NIES-571</strain>
    </source>
</reference>
<evidence type="ECO:0000256" key="1">
    <source>
        <dbReference type="ARBA" id="ARBA00007320"/>
    </source>
</evidence>
<dbReference type="GO" id="GO:0006412">
    <property type="term" value="P:translation"/>
    <property type="evidence" value="ECO:0007669"/>
    <property type="project" value="InterPro"/>
</dbReference>
<keyword evidence="2 5" id="KW-0689">Ribosomal protein</keyword>
<name>A0A2J7ZHD8_9CHLO</name>